<evidence type="ECO:0000313" key="2">
    <source>
        <dbReference type="EMBL" id="CUU60671.1"/>
    </source>
</evidence>
<evidence type="ECO:0000256" key="1">
    <source>
        <dbReference type="SAM" id="MobiDB-lite"/>
    </source>
</evidence>
<gene>
    <name evidence="2" type="ORF">Ga0074812_14432</name>
</gene>
<feature type="region of interest" description="Disordered" evidence="1">
    <location>
        <begin position="15"/>
        <end position="36"/>
    </location>
</feature>
<protein>
    <submittedName>
        <fullName evidence="2">Uncharacterized protein</fullName>
    </submittedName>
</protein>
<name>A0A0S4QZR4_9ACTN</name>
<feature type="compositionally biased region" description="Basic and acidic residues" evidence="1">
    <location>
        <begin position="20"/>
        <end position="36"/>
    </location>
</feature>
<keyword evidence="3" id="KW-1185">Reference proteome</keyword>
<dbReference type="EMBL" id="FAOZ01000044">
    <property type="protein sequence ID" value="CUU60671.1"/>
    <property type="molecule type" value="Genomic_DNA"/>
</dbReference>
<organism evidence="2 3">
    <name type="scientific">Parafrankia irregularis</name>
    <dbReference type="NCBI Taxonomy" id="795642"/>
    <lineage>
        <taxon>Bacteria</taxon>
        <taxon>Bacillati</taxon>
        <taxon>Actinomycetota</taxon>
        <taxon>Actinomycetes</taxon>
        <taxon>Frankiales</taxon>
        <taxon>Frankiaceae</taxon>
        <taxon>Parafrankia</taxon>
    </lineage>
</organism>
<proteinExistence type="predicted"/>
<evidence type="ECO:0000313" key="3">
    <source>
        <dbReference type="Proteomes" id="UP000198802"/>
    </source>
</evidence>
<accession>A0A0S4QZR4</accession>
<dbReference type="Proteomes" id="UP000198802">
    <property type="component" value="Unassembled WGS sequence"/>
</dbReference>
<sequence length="136" mass="14710">MALVRLGPTELGRVASKITEGGEGRPGGDHPGWREPRCARLVAGGNRDEGLLATARRNDSRYVEEMRPVLVVLGAAGRPTNRPAGRYSTGCRPGGGFRRIRLIPERARDRGIVTVGRETAVRSSLGGISLPDSRWR</sequence>
<dbReference type="AlphaFoldDB" id="A0A0S4QZR4"/>
<reference evidence="3" key="1">
    <citation type="submission" date="2015-11" db="EMBL/GenBank/DDBJ databases">
        <authorList>
            <person name="Varghese N."/>
        </authorList>
    </citation>
    <scope>NUCLEOTIDE SEQUENCE [LARGE SCALE GENOMIC DNA]</scope>
    <source>
        <strain evidence="3">DSM 45899</strain>
    </source>
</reference>